<accession>D4XJ14</accession>
<protein>
    <submittedName>
        <fullName evidence="1">Uncharacterized protein</fullName>
    </submittedName>
</protein>
<name>D4XJ14_9BURK</name>
<dbReference type="PATRIC" id="fig|742159.3.peg.1170"/>
<sequence>MGESDLIERSGDPQTMPLEVFIAAKIKGLATDASELFVDADSSLRACLYPWVRYAFARSSHPE</sequence>
<dbReference type="Proteomes" id="UP000004510">
    <property type="component" value="Unassembled WGS sequence"/>
</dbReference>
<dbReference type="RefSeq" id="WP_006221610.1">
    <property type="nucleotide sequence ID" value="NZ_GG770409.1"/>
</dbReference>
<dbReference type="EMBL" id="ADMS01000125">
    <property type="protein sequence ID" value="EFF73131.1"/>
    <property type="molecule type" value="Genomic_DNA"/>
</dbReference>
<dbReference type="OrthoDB" id="9810734at2"/>
<organism evidence="1 2">
    <name type="scientific">Achromobacter piechaudii ATCC 43553</name>
    <dbReference type="NCBI Taxonomy" id="742159"/>
    <lineage>
        <taxon>Bacteria</taxon>
        <taxon>Pseudomonadati</taxon>
        <taxon>Pseudomonadota</taxon>
        <taxon>Betaproteobacteria</taxon>
        <taxon>Burkholderiales</taxon>
        <taxon>Alcaligenaceae</taxon>
        <taxon>Achromobacter</taxon>
    </lineage>
</organism>
<proteinExistence type="predicted"/>
<reference evidence="2" key="1">
    <citation type="submission" date="2010-03" db="EMBL/GenBank/DDBJ databases">
        <title>Complete sequence of Mobiluncus curtisii ATCC 43063.</title>
        <authorList>
            <person name="Muzny D."/>
            <person name="Qin X."/>
            <person name="Deng J."/>
            <person name="Jiang H."/>
            <person name="Liu Y."/>
            <person name="Qu J."/>
            <person name="Song X.-Z."/>
            <person name="Zhang L."/>
            <person name="Thornton R."/>
            <person name="Coyle M."/>
            <person name="Francisco L."/>
            <person name="Jackson L."/>
            <person name="Javaid M."/>
            <person name="Korchina V."/>
            <person name="Kovar C."/>
            <person name="Mata R."/>
            <person name="Mathew T."/>
            <person name="Ngo R."/>
            <person name="Nguyen L."/>
            <person name="Nguyen N."/>
            <person name="Okwuonu G."/>
            <person name="Ongeri F."/>
            <person name="Pham C."/>
            <person name="Simmons D."/>
            <person name="Wilczek-Boney K."/>
            <person name="Hale W."/>
            <person name="Jakkamsetti A."/>
            <person name="Pham P."/>
            <person name="Ruth R."/>
            <person name="San Lucas F."/>
            <person name="Warren J."/>
            <person name="Zhang J."/>
            <person name="Zhao Z."/>
            <person name="Zhou C."/>
            <person name="Zhu D."/>
            <person name="Lee S."/>
            <person name="Bess C."/>
            <person name="Blankenburg K."/>
            <person name="Forbes L."/>
            <person name="Fu Q."/>
            <person name="Gubbala S."/>
            <person name="Hirani K."/>
            <person name="Jayaseelan J.C."/>
            <person name="Lara F."/>
            <person name="Munidasa M."/>
            <person name="Palculict T."/>
            <person name="Patil S."/>
            <person name="Pu L.-L."/>
            <person name="Saada N."/>
            <person name="Tang L."/>
            <person name="Weissenberger G."/>
            <person name="Zhu Y."/>
            <person name="Hemphill L."/>
            <person name="Shang Y."/>
            <person name="Youmans B."/>
            <person name="Ayvaz T."/>
            <person name="Ross M."/>
            <person name="Santibanez J."/>
            <person name="Aqrawi P."/>
            <person name="Gross S."/>
            <person name="Joshi V."/>
            <person name="Fowler G."/>
            <person name="Nazareth L."/>
            <person name="Reid J."/>
            <person name="Worley K."/>
            <person name="Petrosino J."/>
            <person name="Highlander S."/>
            <person name="Gibbs R."/>
            <person name="Gibbs R."/>
        </authorList>
    </citation>
    <scope>NUCLEOTIDE SEQUENCE [LARGE SCALE GENOMIC DNA]</scope>
    <source>
        <strain evidence="2">ATCC 43553</strain>
    </source>
</reference>
<dbReference type="HOGENOM" id="CLU_2875345_0_0_4"/>
<gene>
    <name evidence="1" type="ORF">HMPREF0004_5461</name>
</gene>
<evidence type="ECO:0000313" key="2">
    <source>
        <dbReference type="Proteomes" id="UP000004510"/>
    </source>
</evidence>
<comment type="caution">
    <text evidence="1">The sequence shown here is derived from an EMBL/GenBank/DDBJ whole genome shotgun (WGS) entry which is preliminary data.</text>
</comment>
<evidence type="ECO:0000313" key="1">
    <source>
        <dbReference type="EMBL" id="EFF73131.1"/>
    </source>
</evidence>
<dbReference type="AlphaFoldDB" id="D4XJ14"/>